<keyword evidence="8 11" id="KW-0720">Serine protease</keyword>
<dbReference type="GO" id="GO:0006508">
    <property type="term" value="P:proteolysis"/>
    <property type="evidence" value="ECO:0007669"/>
    <property type="project" value="UniProtKB-KW"/>
</dbReference>
<evidence type="ECO:0000259" key="12">
    <source>
        <dbReference type="Pfam" id="PF01694"/>
    </source>
</evidence>
<evidence type="ECO:0000313" key="14">
    <source>
        <dbReference type="EMBL" id="CAF3530595.1"/>
    </source>
</evidence>
<dbReference type="PANTHER" id="PTHR22936:SF69">
    <property type="entry name" value="RHOMBOID-LIKE PROTEIN"/>
    <property type="match status" value="1"/>
</dbReference>
<dbReference type="EC" id="3.4.21.105" evidence="4"/>
<keyword evidence="6 11" id="KW-0812">Transmembrane</keyword>
<dbReference type="InterPro" id="IPR035952">
    <property type="entry name" value="Rhomboid-like_sf"/>
</dbReference>
<dbReference type="Gene3D" id="1.20.1540.10">
    <property type="entry name" value="Rhomboid-like"/>
    <property type="match status" value="1"/>
</dbReference>
<organism evidence="14 15">
    <name type="scientific">Adineta steineri</name>
    <dbReference type="NCBI Taxonomy" id="433720"/>
    <lineage>
        <taxon>Eukaryota</taxon>
        <taxon>Metazoa</taxon>
        <taxon>Spiralia</taxon>
        <taxon>Gnathifera</taxon>
        <taxon>Rotifera</taxon>
        <taxon>Eurotatoria</taxon>
        <taxon>Bdelloidea</taxon>
        <taxon>Adinetida</taxon>
        <taxon>Adinetidae</taxon>
        <taxon>Adineta</taxon>
    </lineage>
</organism>
<dbReference type="Proteomes" id="UP000663844">
    <property type="component" value="Unassembled WGS sequence"/>
</dbReference>
<gene>
    <name evidence="13" type="ORF">JYZ213_LOCUS41366</name>
    <name evidence="14" type="ORF">OXD698_LOCUS2920</name>
</gene>
<evidence type="ECO:0000256" key="8">
    <source>
        <dbReference type="ARBA" id="ARBA00022825"/>
    </source>
</evidence>
<evidence type="ECO:0000256" key="10">
    <source>
        <dbReference type="ARBA" id="ARBA00023136"/>
    </source>
</evidence>
<proteinExistence type="inferred from homology"/>
<evidence type="ECO:0000256" key="1">
    <source>
        <dbReference type="ARBA" id="ARBA00000156"/>
    </source>
</evidence>
<evidence type="ECO:0000256" key="6">
    <source>
        <dbReference type="ARBA" id="ARBA00022692"/>
    </source>
</evidence>
<keyword evidence="7 11" id="KW-0378">Hydrolase</keyword>
<dbReference type="GO" id="GO:0016020">
    <property type="term" value="C:membrane"/>
    <property type="evidence" value="ECO:0007669"/>
    <property type="project" value="UniProtKB-SubCell"/>
</dbReference>
<evidence type="ECO:0000313" key="13">
    <source>
        <dbReference type="EMBL" id="CAF1463084.1"/>
    </source>
</evidence>
<evidence type="ECO:0000256" key="7">
    <source>
        <dbReference type="ARBA" id="ARBA00022801"/>
    </source>
</evidence>
<feature type="transmembrane region" description="Helical" evidence="11">
    <location>
        <begin position="93"/>
        <end position="117"/>
    </location>
</feature>
<dbReference type="GO" id="GO:0004252">
    <property type="term" value="F:serine-type endopeptidase activity"/>
    <property type="evidence" value="ECO:0007669"/>
    <property type="project" value="InterPro"/>
</dbReference>
<evidence type="ECO:0000256" key="2">
    <source>
        <dbReference type="ARBA" id="ARBA00004141"/>
    </source>
</evidence>
<comment type="catalytic activity">
    <reaction evidence="1 11">
        <text>Cleaves type-1 transmembrane domains using a catalytic dyad composed of serine and histidine that are contributed by different transmembrane domains.</text>
        <dbReference type="EC" id="3.4.21.105"/>
    </reaction>
</comment>
<comment type="function">
    <text evidence="11">Serine protease involved in intramembrane proteolysis.</text>
</comment>
<protein>
    <recommendedName>
        <fullName evidence="4">rhomboid protease</fullName>
        <ecNumber evidence="4">3.4.21.105</ecNumber>
    </recommendedName>
</protein>
<dbReference type="EMBL" id="CAJNOG010001673">
    <property type="protein sequence ID" value="CAF1463084.1"/>
    <property type="molecule type" value="Genomic_DNA"/>
</dbReference>
<dbReference type="InterPro" id="IPR002610">
    <property type="entry name" value="Peptidase_S54_rhomboid-like"/>
</dbReference>
<name>A0A818IPL1_9BILA</name>
<comment type="caution">
    <text evidence="11">Lacks conserved residue(s) required for the propagation of feature annotation.</text>
</comment>
<keyword evidence="9 11" id="KW-1133">Transmembrane helix</keyword>
<evidence type="ECO:0000256" key="11">
    <source>
        <dbReference type="RuleBase" id="RU362115"/>
    </source>
</evidence>
<evidence type="ECO:0000256" key="3">
    <source>
        <dbReference type="ARBA" id="ARBA00009045"/>
    </source>
</evidence>
<feature type="transmembrane region" description="Helical" evidence="11">
    <location>
        <begin position="62"/>
        <end position="81"/>
    </location>
</feature>
<dbReference type="InterPro" id="IPR022764">
    <property type="entry name" value="Peptidase_S54_rhomboid_dom"/>
</dbReference>
<evidence type="ECO:0000313" key="15">
    <source>
        <dbReference type="Proteomes" id="UP000663844"/>
    </source>
</evidence>
<evidence type="ECO:0000256" key="9">
    <source>
        <dbReference type="ARBA" id="ARBA00022989"/>
    </source>
</evidence>
<dbReference type="Pfam" id="PF01694">
    <property type="entry name" value="Rhomboid"/>
    <property type="match status" value="1"/>
</dbReference>
<dbReference type="AlphaFoldDB" id="A0A818IPL1"/>
<keyword evidence="10 11" id="KW-0472">Membrane</keyword>
<comment type="caution">
    <text evidence="14">The sequence shown here is derived from an EMBL/GenBank/DDBJ whole genome shotgun (WGS) entry which is preliminary data.</text>
</comment>
<comment type="subcellular location">
    <subcellularLocation>
        <location evidence="2 11">Membrane</location>
        <topology evidence="2 11">Multi-pass membrane protein</topology>
    </subcellularLocation>
</comment>
<feature type="transmembrane region" description="Helical" evidence="11">
    <location>
        <begin position="38"/>
        <end position="56"/>
    </location>
</feature>
<comment type="similarity">
    <text evidence="3 11">Belongs to the peptidase S54 family.</text>
</comment>
<feature type="transmembrane region" description="Helical" evidence="11">
    <location>
        <begin position="129"/>
        <end position="147"/>
    </location>
</feature>
<evidence type="ECO:0000256" key="4">
    <source>
        <dbReference type="ARBA" id="ARBA00013039"/>
    </source>
</evidence>
<feature type="domain" description="Peptidase S54 rhomboid" evidence="12">
    <location>
        <begin position="1"/>
        <end position="141"/>
    </location>
</feature>
<keyword evidence="5 11" id="KW-0645">Protease</keyword>
<dbReference type="PANTHER" id="PTHR22936">
    <property type="entry name" value="RHOMBOID-RELATED"/>
    <property type="match status" value="1"/>
</dbReference>
<dbReference type="SUPFAM" id="SSF144091">
    <property type="entry name" value="Rhomboid-like"/>
    <property type="match status" value="1"/>
</dbReference>
<accession>A0A818IPL1</accession>
<evidence type="ECO:0000256" key="5">
    <source>
        <dbReference type="ARBA" id="ARBA00022670"/>
    </source>
</evidence>
<sequence length="158" mass="17589">MITSNLLHGDWAHLLSNVFTQLLYGIPLERKYGSIRIVIIYWLCTLSASLASTTLHTMTPGIGASGALYGILLFYIVERLMAMKTNTGQHRRLYIVIQLFLLVVVPMGISVLIINIVKVRIAHADHFGGGLMGFLLGIGMFGCPWPWNDSDNDHLLHI</sequence>
<reference evidence="14" key="1">
    <citation type="submission" date="2021-02" db="EMBL/GenBank/DDBJ databases">
        <authorList>
            <person name="Nowell W R."/>
        </authorList>
    </citation>
    <scope>NUCLEOTIDE SEQUENCE</scope>
</reference>
<dbReference type="Proteomes" id="UP000663845">
    <property type="component" value="Unassembled WGS sequence"/>
</dbReference>
<dbReference type="EMBL" id="CAJOAZ010000099">
    <property type="protein sequence ID" value="CAF3530595.1"/>
    <property type="molecule type" value="Genomic_DNA"/>
</dbReference>